<evidence type="ECO:0000313" key="1">
    <source>
        <dbReference type="EMBL" id="GMF08383.1"/>
    </source>
</evidence>
<keyword evidence="2" id="KW-1185">Reference proteome</keyword>
<dbReference type="EMBL" id="BSXS01016932">
    <property type="protein sequence ID" value="GMF08383.1"/>
    <property type="molecule type" value="Genomic_DNA"/>
</dbReference>
<gene>
    <name evidence="1" type="ORF">Amon02_001324200</name>
</gene>
<dbReference type="Proteomes" id="UP001165064">
    <property type="component" value="Unassembled WGS sequence"/>
</dbReference>
<name>A0ACB5UF40_AMBMO</name>
<organism evidence="1 2">
    <name type="scientific">Ambrosiozyma monospora</name>
    <name type="common">Yeast</name>
    <name type="synonym">Endomycopsis monosporus</name>
    <dbReference type="NCBI Taxonomy" id="43982"/>
    <lineage>
        <taxon>Eukaryota</taxon>
        <taxon>Fungi</taxon>
        <taxon>Dikarya</taxon>
        <taxon>Ascomycota</taxon>
        <taxon>Saccharomycotina</taxon>
        <taxon>Pichiomycetes</taxon>
        <taxon>Pichiales</taxon>
        <taxon>Pichiaceae</taxon>
        <taxon>Ambrosiozyma</taxon>
    </lineage>
</organism>
<reference evidence="1" key="1">
    <citation type="submission" date="2023-04" db="EMBL/GenBank/DDBJ databases">
        <title>Ambrosiozyma monospora NBRC 10751.</title>
        <authorList>
            <person name="Ichikawa N."/>
            <person name="Sato H."/>
            <person name="Tonouchi N."/>
        </authorList>
    </citation>
    <scope>NUCLEOTIDE SEQUENCE</scope>
    <source>
        <strain evidence="1">NBRC 10751</strain>
    </source>
</reference>
<protein>
    <submittedName>
        <fullName evidence="1">Unnamed protein product</fullName>
    </submittedName>
</protein>
<proteinExistence type="predicted"/>
<sequence>MEYFTRRGELYNAVAIMNFFKDRFQWDRKMYKSYSILGECLCELDNFPNWSILARRFYLDSMHNMYTSFMDGHVQKRLREKAEEYGYIRFELDKITIDEAEVADGIIRALRWEKEPVLELEKNTMEFITAAQDMGAKPNLWKFSMSN</sequence>
<evidence type="ECO:0000313" key="2">
    <source>
        <dbReference type="Proteomes" id="UP001165064"/>
    </source>
</evidence>
<comment type="caution">
    <text evidence="1">The sequence shown here is derived from an EMBL/GenBank/DDBJ whole genome shotgun (WGS) entry which is preliminary data.</text>
</comment>
<accession>A0ACB5UF40</accession>